<accession>A0A1E5Q538</accession>
<feature type="domain" description="PAS" evidence="14">
    <location>
        <begin position="239"/>
        <end position="309"/>
    </location>
</feature>
<dbReference type="SMART" id="SM00388">
    <property type="entry name" value="HisKA"/>
    <property type="match status" value="1"/>
</dbReference>
<dbReference type="InterPro" id="IPR036097">
    <property type="entry name" value="HisK_dim/P_sf"/>
</dbReference>
<dbReference type="InterPro" id="IPR036890">
    <property type="entry name" value="HATPase_C_sf"/>
</dbReference>
<name>A0A1E5Q538_9PROT</name>
<feature type="domain" description="PAC" evidence="15">
    <location>
        <begin position="316"/>
        <end position="366"/>
    </location>
</feature>
<dbReference type="InterPro" id="IPR003661">
    <property type="entry name" value="HisK_dim/P_dom"/>
</dbReference>
<dbReference type="InterPro" id="IPR004358">
    <property type="entry name" value="Sig_transdc_His_kin-like_C"/>
</dbReference>
<evidence type="ECO:0000256" key="11">
    <source>
        <dbReference type="ARBA" id="ARBA00070616"/>
    </source>
</evidence>
<feature type="transmembrane region" description="Helical" evidence="12">
    <location>
        <begin position="14"/>
        <end position="37"/>
    </location>
</feature>
<dbReference type="Pfam" id="PF00512">
    <property type="entry name" value="HisKA"/>
    <property type="match status" value="1"/>
</dbReference>
<keyword evidence="9 12" id="KW-0472">Membrane</keyword>
<dbReference type="EMBL" id="MCGG01000054">
    <property type="protein sequence ID" value="OEJ65200.1"/>
    <property type="molecule type" value="Genomic_DNA"/>
</dbReference>
<keyword evidence="6" id="KW-0418">Kinase</keyword>
<proteinExistence type="predicted"/>
<evidence type="ECO:0000256" key="5">
    <source>
        <dbReference type="ARBA" id="ARBA00022741"/>
    </source>
</evidence>
<protein>
    <recommendedName>
        <fullName evidence="11">Sensor protein FixL</fullName>
        <ecNumber evidence="2">2.7.13.3</ecNumber>
    </recommendedName>
</protein>
<dbReference type="GO" id="GO:0005524">
    <property type="term" value="F:ATP binding"/>
    <property type="evidence" value="ECO:0007669"/>
    <property type="project" value="UniProtKB-KW"/>
</dbReference>
<dbReference type="AlphaFoldDB" id="A0A1E5Q538"/>
<sequence>MWGDGFVSARFRNAYGLISGFAVILIGMVGLVGLFYFHISTMTESDRLNTDLLEKNFAAYQMRDAAEKRMINLFSVTALEDYFDRDELRQDMAGYAGNFIMAQRRIDQDRLSPGERVAFERLLKAVQKTQPSSDRAMDLAVEEQWSEGVQALVRESLRNFVEVNNALNIFVAEVEAETNAQQLMLKNIRAHEMKLISGLGLFLIVLSILIGVYVVRREVAHTKTLEQRVHERTAQLGERDTHYRTIIETAADGIISTDKTGRIESFNPASERIFGFSADEILGQGVEKLMPGFHAQHHRKYMDDYMRGGKPGIIGVGRELVGLRKDGSEFPMWLAISRMRLGDEVKFVGIVSDISAQKTAEHEIHQLAEDTALVASILRLSLTSDDLDHILQVALDSILDRHELGLHSKGSIFLTDEKLGHLQMRAQSNLGSDLAVACKQIDIGYCLCGKVAQSKMEIEKSCIDEDHDHPPLSNDEHGHFCVPINYANDNLGVVNLYTPHGHIVTEHERRLVWSVADTLAGVIHRHYKEEELRREKERAELANRTKTEFLANMSHELRTPLNAIIGYSEMMELEKLGPIGSERYKEYLGHISGSGHHLYGLINDLLDVSRIETNEFPLKEETFEAEALIRESLSQVQSRAAEAGNKISFVGMGPLPTLIADKRRLKQVLLNVLHNAVKFTDRGGRIEVRTEGESGSNFRILVIDNGIGIAERDIETVFEMFGQVDGSLARKYDGAGLGLPLSQKLMKKHGGSLQIESQAGQGTTVIVILPAERVVWS</sequence>
<gene>
    <name evidence="16" type="ORF">BEN30_15115</name>
</gene>
<comment type="function">
    <text evidence="10">Putative oxygen sensor; modulates the activity of FixJ, a transcriptional activator of nitrogen fixation fixK gene. FixL probably acts as a kinase that phosphorylates FixJ.</text>
</comment>
<feature type="domain" description="Histidine kinase" evidence="13">
    <location>
        <begin position="552"/>
        <end position="773"/>
    </location>
</feature>
<dbReference type="Gene3D" id="1.10.287.130">
    <property type="match status" value="1"/>
</dbReference>
<feature type="transmembrane region" description="Helical" evidence="12">
    <location>
        <begin position="195"/>
        <end position="215"/>
    </location>
</feature>
<dbReference type="FunFam" id="3.30.565.10:FF:000006">
    <property type="entry name" value="Sensor histidine kinase WalK"/>
    <property type="match status" value="1"/>
</dbReference>
<evidence type="ECO:0000256" key="9">
    <source>
        <dbReference type="ARBA" id="ARBA00023136"/>
    </source>
</evidence>
<keyword evidence="3" id="KW-0597">Phosphoprotein</keyword>
<dbReference type="SMART" id="SM00387">
    <property type="entry name" value="HATPase_c"/>
    <property type="match status" value="1"/>
</dbReference>
<dbReference type="FunFam" id="1.10.287.130:FF:000001">
    <property type="entry name" value="Two-component sensor histidine kinase"/>
    <property type="match status" value="1"/>
</dbReference>
<evidence type="ECO:0000259" key="14">
    <source>
        <dbReference type="PROSITE" id="PS50112"/>
    </source>
</evidence>
<dbReference type="Pfam" id="PF13426">
    <property type="entry name" value="PAS_9"/>
    <property type="match status" value="1"/>
</dbReference>
<dbReference type="SUPFAM" id="SSF55785">
    <property type="entry name" value="PYP-like sensor domain (PAS domain)"/>
    <property type="match status" value="1"/>
</dbReference>
<evidence type="ECO:0000256" key="12">
    <source>
        <dbReference type="SAM" id="Phobius"/>
    </source>
</evidence>
<evidence type="ECO:0000256" key="6">
    <source>
        <dbReference type="ARBA" id="ARBA00022777"/>
    </source>
</evidence>
<dbReference type="FunFam" id="3.30.450.20:FF:000060">
    <property type="entry name" value="Sensor protein FixL"/>
    <property type="match status" value="1"/>
</dbReference>
<evidence type="ECO:0000256" key="2">
    <source>
        <dbReference type="ARBA" id="ARBA00012438"/>
    </source>
</evidence>
<dbReference type="STRING" id="28181.BEN30_15115"/>
<dbReference type="InterPro" id="IPR000700">
    <property type="entry name" value="PAS-assoc_C"/>
</dbReference>
<dbReference type="PRINTS" id="PR00344">
    <property type="entry name" value="BCTRLSENSOR"/>
</dbReference>
<dbReference type="InterPro" id="IPR005467">
    <property type="entry name" value="His_kinase_dom"/>
</dbReference>
<dbReference type="GO" id="GO:0000155">
    <property type="term" value="F:phosphorelay sensor kinase activity"/>
    <property type="evidence" value="ECO:0007669"/>
    <property type="project" value="InterPro"/>
</dbReference>
<evidence type="ECO:0000259" key="13">
    <source>
        <dbReference type="PROSITE" id="PS50109"/>
    </source>
</evidence>
<evidence type="ECO:0000256" key="10">
    <source>
        <dbReference type="ARBA" id="ARBA00059827"/>
    </source>
</evidence>
<dbReference type="SUPFAM" id="SSF55874">
    <property type="entry name" value="ATPase domain of HSP90 chaperone/DNA topoisomerase II/histidine kinase"/>
    <property type="match status" value="1"/>
</dbReference>
<dbReference type="InterPro" id="IPR003594">
    <property type="entry name" value="HATPase_dom"/>
</dbReference>
<evidence type="ECO:0000256" key="3">
    <source>
        <dbReference type="ARBA" id="ARBA00022553"/>
    </source>
</evidence>
<dbReference type="Pfam" id="PF13185">
    <property type="entry name" value="GAF_2"/>
    <property type="match status" value="1"/>
</dbReference>
<dbReference type="Proteomes" id="UP000095347">
    <property type="component" value="Unassembled WGS sequence"/>
</dbReference>
<dbReference type="PROSITE" id="PS50112">
    <property type="entry name" value="PAS"/>
    <property type="match status" value="1"/>
</dbReference>
<dbReference type="SMART" id="SM00091">
    <property type="entry name" value="PAS"/>
    <property type="match status" value="1"/>
</dbReference>
<organism evidence="16 17">
    <name type="scientific">Magnetovibrio blakemorei</name>
    <dbReference type="NCBI Taxonomy" id="28181"/>
    <lineage>
        <taxon>Bacteria</taxon>
        <taxon>Pseudomonadati</taxon>
        <taxon>Pseudomonadota</taxon>
        <taxon>Alphaproteobacteria</taxon>
        <taxon>Rhodospirillales</taxon>
        <taxon>Magnetovibrionaceae</taxon>
        <taxon>Magnetovibrio</taxon>
    </lineage>
</organism>
<comment type="caution">
    <text evidence="16">The sequence shown here is derived from an EMBL/GenBank/DDBJ whole genome shotgun (WGS) entry which is preliminary data.</text>
</comment>
<dbReference type="InterPro" id="IPR029016">
    <property type="entry name" value="GAF-like_dom_sf"/>
</dbReference>
<dbReference type="CDD" id="cd00082">
    <property type="entry name" value="HisKA"/>
    <property type="match status" value="1"/>
</dbReference>
<keyword evidence="12" id="KW-1133">Transmembrane helix</keyword>
<dbReference type="EC" id="2.7.13.3" evidence="2"/>
<evidence type="ECO:0000256" key="7">
    <source>
        <dbReference type="ARBA" id="ARBA00022840"/>
    </source>
</evidence>
<dbReference type="InterPro" id="IPR003018">
    <property type="entry name" value="GAF"/>
</dbReference>
<dbReference type="PANTHER" id="PTHR43711:SF26">
    <property type="entry name" value="SENSOR HISTIDINE KINASE RCSC"/>
    <property type="match status" value="1"/>
</dbReference>
<dbReference type="CDD" id="cd16922">
    <property type="entry name" value="HATPase_EvgS-ArcB-TorS-like"/>
    <property type="match status" value="1"/>
</dbReference>
<keyword evidence="7" id="KW-0067">ATP-binding</keyword>
<evidence type="ECO:0000256" key="1">
    <source>
        <dbReference type="ARBA" id="ARBA00000085"/>
    </source>
</evidence>
<dbReference type="Gene3D" id="3.30.450.40">
    <property type="match status" value="1"/>
</dbReference>
<evidence type="ECO:0000313" key="16">
    <source>
        <dbReference type="EMBL" id="OEJ65200.1"/>
    </source>
</evidence>
<dbReference type="CDD" id="cd00130">
    <property type="entry name" value="PAS"/>
    <property type="match status" value="1"/>
</dbReference>
<evidence type="ECO:0000256" key="8">
    <source>
        <dbReference type="ARBA" id="ARBA00023012"/>
    </source>
</evidence>
<keyword evidence="4" id="KW-0808">Transferase</keyword>
<dbReference type="Gene3D" id="3.30.450.20">
    <property type="entry name" value="PAS domain"/>
    <property type="match status" value="1"/>
</dbReference>
<dbReference type="OrthoDB" id="8477705at2"/>
<keyword evidence="17" id="KW-1185">Reference proteome</keyword>
<evidence type="ECO:0000313" key="17">
    <source>
        <dbReference type="Proteomes" id="UP000095347"/>
    </source>
</evidence>
<dbReference type="InterPro" id="IPR050736">
    <property type="entry name" value="Sensor_HK_Regulatory"/>
</dbReference>
<keyword evidence="5" id="KW-0547">Nucleotide-binding</keyword>
<keyword evidence="8" id="KW-0902">Two-component regulatory system</keyword>
<dbReference type="InterPro" id="IPR035965">
    <property type="entry name" value="PAS-like_dom_sf"/>
</dbReference>
<dbReference type="InterPro" id="IPR000014">
    <property type="entry name" value="PAS"/>
</dbReference>
<evidence type="ECO:0000259" key="15">
    <source>
        <dbReference type="PROSITE" id="PS50113"/>
    </source>
</evidence>
<reference evidence="17" key="1">
    <citation type="submission" date="2016-07" db="EMBL/GenBank/DDBJ databases">
        <authorList>
            <person name="Florea S."/>
            <person name="Webb J.S."/>
            <person name="Jaromczyk J."/>
            <person name="Schardl C.L."/>
        </authorList>
    </citation>
    <scope>NUCLEOTIDE SEQUENCE [LARGE SCALE GENOMIC DNA]</scope>
    <source>
        <strain evidence="17">MV-1</strain>
    </source>
</reference>
<dbReference type="Gene3D" id="3.30.565.10">
    <property type="entry name" value="Histidine kinase-like ATPase, C-terminal domain"/>
    <property type="match status" value="1"/>
</dbReference>
<dbReference type="RefSeq" id="WP_069958909.1">
    <property type="nucleotide sequence ID" value="NZ_MCGG01000054.1"/>
</dbReference>
<dbReference type="PANTHER" id="PTHR43711">
    <property type="entry name" value="TWO-COMPONENT HISTIDINE KINASE"/>
    <property type="match status" value="1"/>
</dbReference>
<keyword evidence="12" id="KW-0812">Transmembrane</keyword>
<dbReference type="Pfam" id="PF02518">
    <property type="entry name" value="HATPase_c"/>
    <property type="match status" value="1"/>
</dbReference>
<dbReference type="SUPFAM" id="SSF55781">
    <property type="entry name" value="GAF domain-like"/>
    <property type="match status" value="1"/>
</dbReference>
<dbReference type="PROSITE" id="PS50109">
    <property type="entry name" value="HIS_KIN"/>
    <property type="match status" value="1"/>
</dbReference>
<dbReference type="PROSITE" id="PS50113">
    <property type="entry name" value="PAC"/>
    <property type="match status" value="1"/>
</dbReference>
<dbReference type="SUPFAM" id="SSF47384">
    <property type="entry name" value="Homodimeric domain of signal transducing histidine kinase"/>
    <property type="match status" value="1"/>
</dbReference>
<evidence type="ECO:0000256" key="4">
    <source>
        <dbReference type="ARBA" id="ARBA00022679"/>
    </source>
</evidence>
<dbReference type="NCBIfam" id="TIGR00229">
    <property type="entry name" value="sensory_box"/>
    <property type="match status" value="1"/>
</dbReference>
<comment type="catalytic activity">
    <reaction evidence="1">
        <text>ATP + protein L-histidine = ADP + protein N-phospho-L-histidine.</text>
        <dbReference type="EC" id="2.7.13.3"/>
    </reaction>
</comment>